<comment type="function">
    <text evidence="8">An essential GTPase which binds GTP, GDP and possibly (p)ppGpp with moderate affinity, with high nucleotide exchange rates and a fairly low GTP hydrolysis rate. Plays a role in control of the cell cycle, stress response, ribosome biogenesis and in those bacteria that undergo differentiation, in morphogenesis control.</text>
</comment>
<dbReference type="GO" id="GO:0005525">
    <property type="term" value="F:GTP binding"/>
    <property type="evidence" value="ECO:0007669"/>
    <property type="project" value="UniProtKB-UniRule"/>
</dbReference>
<dbReference type="Gene3D" id="3.40.50.300">
    <property type="entry name" value="P-loop containing nucleotide triphosphate hydrolases"/>
    <property type="match status" value="1"/>
</dbReference>
<feature type="binding site" evidence="8">
    <location>
        <begin position="213"/>
        <end position="216"/>
    </location>
    <ligand>
        <name>GTP</name>
        <dbReference type="ChEBI" id="CHEBI:37565"/>
    </ligand>
</feature>
<dbReference type="InterPro" id="IPR014100">
    <property type="entry name" value="GTP-bd_Obg/CgtA"/>
</dbReference>
<dbReference type="CDD" id="cd01898">
    <property type="entry name" value="Obg"/>
    <property type="match status" value="1"/>
</dbReference>
<dbReference type="PROSITE" id="PS51710">
    <property type="entry name" value="G_OBG"/>
    <property type="match status" value="1"/>
</dbReference>
<comment type="caution">
    <text evidence="12">The sequence shown here is derived from an EMBL/GenBank/DDBJ whole genome shotgun (WGS) entry which is preliminary data.</text>
</comment>
<keyword evidence="7 8" id="KW-0342">GTP-binding</keyword>
<feature type="binding site" evidence="8">
    <location>
        <begin position="314"/>
        <end position="316"/>
    </location>
    <ligand>
        <name>GTP</name>
        <dbReference type="ChEBI" id="CHEBI:37565"/>
    </ligand>
</feature>
<organism evidence="12 13">
    <name type="scientific">Psittacicella melopsittaci</name>
    <dbReference type="NCBI Taxonomy" id="2028576"/>
    <lineage>
        <taxon>Bacteria</taxon>
        <taxon>Pseudomonadati</taxon>
        <taxon>Pseudomonadota</taxon>
        <taxon>Gammaproteobacteria</taxon>
        <taxon>Pasteurellales</taxon>
        <taxon>Psittacicellaceae</taxon>
        <taxon>Psittacicella</taxon>
    </lineage>
</organism>
<accession>A0A3A1Y5M4</accession>
<feature type="binding site" evidence="8">
    <location>
        <begin position="191"/>
        <end position="195"/>
    </location>
    <ligand>
        <name>GTP</name>
        <dbReference type="ChEBI" id="CHEBI:37565"/>
    </ligand>
</feature>
<protein>
    <recommendedName>
        <fullName evidence="8">GTPase Obg</fullName>
        <ecNumber evidence="8">3.6.5.-</ecNumber>
    </recommendedName>
    <alternativeName>
        <fullName evidence="8">GTP-binding protein Obg</fullName>
    </alternativeName>
</protein>
<keyword evidence="5 8" id="KW-0378">Hydrolase</keyword>
<feature type="binding site" evidence="8">
    <location>
        <position position="193"/>
    </location>
    <ligand>
        <name>Mg(2+)</name>
        <dbReference type="ChEBI" id="CHEBI:18420"/>
    </ligand>
</feature>
<evidence type="ECO:0000259" key="10">
    <source>
        <dbReference type="PROSITE" id="PS51710"/>
    </source>
</evidence>
<evidence type="ECO:0000256" key="5">
    <source>
        <dbReference type="ARBA" id="ARBA00022801"/>
    </source>
</evidence>
<dbReference type="NCBIfam" id="NF008955">
    <property type="entry name" value="PRK12297.1"/>
    <property type="match status" value="1"/>
</dbReference>
<name>A0A3A1Y5M4_9GAMM</name>
<feature type="binding site" evidence="8">
    <location>
        <begin position="166"/>
        <end position="173"/>
    </location>
    <ligand>
        <name>GTP</name>
        <dbReference type="ChEBI" id="CHEBI:37565"/>
    </ligand>
</feature>
<evidence type="ECO:0000256" key="8">
    <source>
        <dbReference type="HAMAP-Rule" id="MF_01454"/>
    </source>
</evidence>
<comment type="subcellular location">
    <subcellularLocation>
        <location evidence="8">Cytoplasm</location>
    </subcellularLocation>
</comment>
<dbReference type="PANTHER" id="PTHR11702">
    <property type="entry name" value="DEVELOPMENTALLY REGULATED GTP-BINDING PROTEIN-RELATED"/>
    <property type="match status" value="1"/>
</dbReference>
<dbReference type="NCBIfam" id="NF008956">
    <property type="entry name" value="PRK12299.1"/>
    <property type="match status" value="1"/>
</dbReference>
<comment type="subunit">
    <text evidence="8">Monomer.</text>
</comment>
<dbReference type="GO" id="GO:0003924">
    <property type="term" value="F:GTPase activity"/>
    <property type="evidence" value="ECO:0007669"/>
    <property type="project" value="UniProtKB-UniRule"/>
</dbReference>
<evidence type="ECO:0000256" key="7">
    <source>
        <dbReference type="ARBA" id="ARBA00023134"/>
    </source>
</evidence>
<evidence type="ECO:0000256" key="3">
    <source>
        <dbReference type="ARBA" id="ARBA00022723"/>
    </source>
</evidence>
<dbReference type="InterPro" id="IPR027417">
    <property type="entry name" value="P-loop_NTPase"/>
</dbReference>
<dbReference type="GO" id="GO:0000287">
    <property type="term" value="F:magnesium ion binding"/>
    <property type="evidence" value="ECO:0007669"/>
    <property type="project" value="InterPro"/>
</dbReference>
<dbReference type="SUPFAM" id="SSF52540">
    <property type="entry name" value="P-loop containing nucleoside triphosphate hydrolases"/>
    <property type="match status" value="1"/>
</dbReference>
<feature type="compositionally biased region" description="Acidic residues" evidence="9">
    <location>
        <begin position="350"/>
        <end position="464"/>
    </location>
</feature>
<feature type="binding site" evidence="8">
    <location>
        <begin position="283"/>
        <end position="286"/>
    </location>
    <ligand>
        <name>GTP</name>
        <dbReference type="ChEBI" id="CHEBI:37565"/>
    </ligand>
</feature>
<evidence type="ECO:0000256" key="6">
    <source>
        <dbReference type="ARBA" id="ARBA00022842"/>
    </source>
</evidence>
<evidence type="ECO:0000256" key="4">
    <source>
        <dbReference type="ARBA" id="ARBA00022741"/>
    </source>
</evidence>
<dbReference type="InterPro" id="IPR006169">
    <property type="entry name" value="GTP1_OBG_dom"/>
</dbReference>
<keyword evidence="2 8" id="KW-0963">Cytoplasm</keyword>
<keyword evidence="3 8" id="KW-0479">Metal-binding</keyword>
<dbReference type="EMBL" id="NRJH01000032">
    <property type="protein sequence ID" value="RIY32569.1"/>
    <property type="molecule type" value="Genomic_DNA"/>
</dbReference>
<evidence type="ECO:0000256" key="2">
    <source>
        <dbReference type="ARBA" id="ARBA00022490"/>
    </source>
</evidence>
<dbReference type="NCBIfam" id="TIGR02729">
    <property type="entry name" value="Obg_CgtA"/>
    <property type="match status" value="1"/>
</dbReference>
<dbReference type="PANTHER" id="PTHR11702:SF31">
    <property type="entry name" value="MITOCHONDRIAL RIBOSOME-ASSOCIATED GTPASE 2"/>
    <property type="match status" value="1"/>
</dbReference>
<evidence type="ECO:0000256" key="9">
    <source>
        <dbReference type="SAM" id="MobiDB-lite"/>
    </source>
</evidence>
<dbReference type="Pfam" id="PF01018">
    <property type="entry name" value="GTP1_OBG"/>
    <property type="match status" value="1"/>
</dbReference>
<evidence type="ECO:0000256" key="1">
    <source>
        <dbReference type="ARBA" id="ARBA00007699"/>
    </source>
</evidence>
<dbReference type="SUPFAM" id="SSF82051">
    <property type="entry name" value="Obg GTP-binding protein N-terminal domain"/>
    <property type="match status" value="1"/>
</dbReference>
<evidence type="ECO:0000259" key="11">
    <source>
        <dbReference type="PROSITE" id="PS51883"/>
    </source>
</evidence>
<sequence length="471" mass="52816">MKFIDEAIITIEAGDGGNGIASFRREKYVPDGGPDGGDGGDGGNVYLVADNNTNTLIDYRYIRAYRAERGENGQSSNCTGKKGKDLILTVPIGTRATDIHTGEVLGELLIPGKKLLVAKGGYHGLGNARFKTSTNRAPRERTLGTPGEKRELMLELMLMADVGLLGMPNAGKSTFISAVSKARPKIADYPFTTLAPSLGVCSVSPMQSFVVADIPGLIEGAAEGVGLGIRFLKHLERCRILLHLVDINPIDGSDPVENVKIIYNELCKYSEKLAAKERWLVFNKCDTLLPEEAEELAKQYVEALGWTDKYYLISAAAKQGVEELTHDLMSYIEANPRNLEQTAINTEFNWDSEPEPQLDSWDDWDDEDWDDEDWDDDSESFEDDQLLEEDEQDFDDEYLDVSDDFDDESDDDFDDSDEDFDDSDEDFDDSDEDFEDSDEDFEDSDEDFEDSDEDFEDYDEDFEDLDKKESK</sequence>
<dbReference type="GO" id="GO:0042254">
    <property type="term" value="P:ribosome biogenesis"/>
    <property type="evidence" value="ECO:0007669"/>
    <property type="project" value="UniProtKB-UniRule"/>
</dbReference>
<dbReference type="InterPro" id="IPR036726">
    <property type="entry name" value="GTP1_OBG_dom_sf"/>
</dbReference>
<dbReference type="HAMAP" id="MF_01454">
    <property type="entry name" value="GTPase_Obg"/>
    <property type="match status" value="1"/>
</dbReference>
<evidence type="ECO:0000313" key="13">
    <source>
        <dbReference type="Proteomes" id="UP000266258"/>
    </source>
</evidence>
<dbReference type="OrthoDB" id="9807318at2"/>
<reference evidence="12 13" key="1">
    <citation type="submission" date="2017-08" db="EMBL/GenBank/DDBJ databases">
        <title>Reclassification of Bisgaard taxon 37 and 44.</title>
        <authorList>
            <person name="Christensen H."/>
        </authorList>
    </citation>
    <scope>NUCLEOTIDE SEQUENCE [LARGE SCALE GENOMIC DNA]</scope>
    <source>
        <strain evidence="12 13">B96_4</strain>
    </source>
</reference>
<feature type="binding site" evidence="8">
    <location>
        <position position="173"/>
    </location>
    <ligand>
        <name>Mg(2+)</name>
        <dbReference type="ChEBI" id="CHEBI:18420"/>
    </ligand>
</feature>
<comment type="cofactor">
    <cofactor evidence="8">
        <name>Mg(2+)</name>
        <dbReference type="ChEBI" id="CHEBI:18420"/>
    </cofactor>
</comment>
<comment type="similarity">
    <text evidence="1 8">Belongs to the TRAFAC class OBG-HflX-like GTPase superfamily. OBG GTPase family.</text>
</comment>
<dbReference type="Proteomes" id="UP000266258">
    <property type="component" value="Unassembled WGS sequence"/>
</dbReference>
<feature type="domain" description="Obg" evidence="11">
    <location>
        <begin position="1"/>
        <end position="159"/>
    </location>
</feature>
<dbReference type="GO" id="GO:0005737">
    <property type="term" value="C:cytoplasm"/>
    <property type="evidence" value="ECO:0007669"/>
    <property type="project" value="UniProtKB-SubCell"/>
</dbReference>
<dbReference type="Gene3D" id="2.70.210.12">
    <property type="entry name" value="GTP1/OBG domain"/>
    <property type="match status" value="1"/>
</dbReference>
<dbReference type="InterPro" id="IPR006073">
    <property type="entry name" value="GTP-bd"/>
</dbReference>
<keyword evidence="4 8" id="KW-0547">Nucleotide-binding</keyword>
<dbReference type="GO" id="GO:0043022">
    <property type="term" value="F:ribosome binding"/>
    <property type="evidence" value="ECO:0007669"/>
    <property type="project" value="UniProtKB-ARBA"/>
</dbReference>
<dbReference type="FunFam" id="2.70.210.12:FF:000001">
    <property type="entry name" value="GTPase Obg"/>
    <property type="match status" value="1"/>
</dbReference>
<feature type="region of interest" description="Disordered" evidence="9">
    <location>
        <begin position="348"/>
        <end position="471"/>
    </location>
</feature>
<dbReference type="Pfam" id="PF01926">
    <property type="entry name" value="MMR_HSR1"/>
    <property type="match status" value="1"/>
</dbReference>
<dbReference type="PRINTS" id="PR00326">
    <property type="entry name" value="GTP1OBG"/>
</dbReference>
<dbReference type="EC" id="3.6.5.-" evidence="8"/>
<feature type="domain" description="OBG-type G" evidence="10">
    <location>
        <begin position="160"/>
        <end position="333"/>
    </location>
</feature>
<dbReference type="InterPro" id="IPR006074">
    <property type="entry name" value="GTP1-OBG_CS"/>
</dbReference>
<dbReference type="InterPro" id="IPR045086">
    <property type="entry name" value="OBG_GTPase"/>
</dbReference>
<dbReference type="PROSITE" id="PS51883">
    <property type="entry name" value="OBG"/>
    <property type="match status" value="1"/>
</dbReference>
<evidence type="ECO:0000313" key="12">
    <source>
        <dbReference type="EMBL" id="RIY32569.1"/>
    </source>
</evidence>
<dbReference type="AlphaFoldDB" id="A0A3A1Y5M4"/>
<proteinExistence type="inferred from homology"/>
<dbReference type="InterPro" id="IPR031167">
    <property type="entry name" value="G_OBG"/>
</dbReference>
<keyword evidence="13" id="KW-1185">Reference proteome</keyword>
<dbReference type="PROSITE" id="PS00905">
    <property type="entry name" value="GTP1_OBG"/>
    <property type="match status" value="1"/>
</dbReference>
<gene>
    <name evidence="12" type="primary">obgE</name>
    <name evidence="12" type="synonym">cgtA</name>
    <name evidence="8 12" type="synonym">obg</name>
    <name evidence="12" type="synonym">yhbZ</name>
    <name evidence="12" type="ORF">CJP74_04105</name>
</gene>
<keyword evidence="6 8" id="KW-0460">Magnesium</keyword>